<dbReference type="Proteomes" id="UP000638648">
    <property type="component" value="Unassembled WGS sequence"/>
</dbReference>
<dbReference type="PRINTS" id="PR00146">
    <property type="entry name" value="DHPICSNTHASE"/>
</dbReference>
<dbReference type="EMBL" id="JADBEM010000001">
    <property type="protein sequence ID" value="MBE1613235.1"/>
    <property type="molecule type" value="Genomic_DNA"/>
</dbReference>
<dbReference type="CDD" id="cd00408">
    <property type="entry name" value="DHDPS-like"/>
    <property type="match status" value="1"/>
</dbReference>
<dbReference type="InterPro" id="IPR002220">
    <property type="entry name" value="DapA-like"/>
</dbReference>
<evidence type="ECO:0000313" key="5">
    <source>
        <dbReference type="EMBL" id="MBE1613235.1"/>
    </source>
</evidence>
<accession>A0A927N5U7</accession>
<name>A0A927N5U7_9ACTN</name>
<comment type="similarity">
    <text evidence="1 3">Belongs to the DapA family.</text>
</comment>
<evidence type="ECO:0000256" key="3">
    <source>
        <dbReference type="PIRNR" id="PIRNR001365"/>
    </source>
</evidence>
<keyword evidence="2 3" id="KW-0456">Lyase</keyword>
<dbReference type="Gene3D" id="3.20.20.70">
    <property type="entry name" value="Aldolase class I"/>
    <property type="match status" value="1"/>
</dbReference>
<sequence length="300" mass="31185">MTDLRGLVPILATPFDQRGALDVGSLRRLVEFVCAARVDGIATFGMASEGFALTGPERETVLATITDVADPDLLVVAGVNATSTATALEQAAAARDGGADALMVLPPYLVKPSAAQIVDFYGSVAQGSGLPVMVQDAPNATAVTMPTALIVELSKLDGVTSVKVEAPPTAPKVAAVAEAVEAGFAVLGGQNAFFLLEEYAAGAVGTMPACEFVDPLREVLDLWTGGDRASARSAFTRLLPLIRFGMQGPLAWAVHKEVLVQRGVIQTAVVRAPAAPLDSRTSRFLSDILTDLRLPAFQAS</sequence>
<evidence type="ECO:0000313" key="6">
    <source>
        <dbReference type="Proteomes" id="UP000638648"/>
    </source>
</evidence>
<dbReference type="EC" id="4.3.3.7" evidence="5"/>
<evidence type="ECO:0000256" key="1">
    <source>
        <dbReference type="ARBA" id="ARBA00007592"/>
    </source>
</evidence>
<comment type="caution">
    <text evidence="5">The sequence shown here is derived from an EMBL/GenBank/DDBJ whole genome shotgun (WGS) entry which is preliminary data.</text>
</comment>
<dbReference type="GO" id="GO:0008840">
    <property type="term" value="F:4-hydroxy-tetrahydrodipicolinate synthase activity"/>
    <property type="evidence" value="ECO:0007669"/>
    <property type="project" value="UniProtKB-EC"/>
</dbReference>
<dbReference type="AlphaFoldDB" id="A0A927N5U7"/>
<dbReference type="InterPro" id="IPR013785">
    <property type="entry name" value="Aldolase_TIM"/>
</dbReference>
<evidence type="ECO:0000256" key="4">
    <source>
        <dbReference type="PIRSR" id="PIRSR001365-2"/>
    </source>
</evidence>
<dbReference type="SMART" id="SM01130">
    <property type="entry name" value="DHDPS"/>
    <property type="match status" value="1"/>
</dbReference>
<dbReference type="RefSeq" id="WP_192756141.1">
    <property type="nucleotide sequence ID" value="NZ_BAABJL010000160.1"/>
</dbReference>
<gene>
    <name evidence="5" type="ORF">HEB94_010083</name>
</gene>
<dbReference type="Pfam" id="PF00701">
    <property type="entry name" value="DHDPS"/>
    <property type="match status" value="1"/>
</dbReference>
<reference evidence="5" key="1">
    <citation type="submission" date="2020-10" db="EMBL/GenBank/DDBJ databases">
        <title>Sequencing the genomes of 1000 actinobacteria strains.</title>
        <authorList>
            <person name="Klenk H.-P."/>
        </authorList>
    </citation>
    <scope>NUCLEOTIDE SEQUENCE</scope>
    <source>
        <strain evidence="5">DSM 45354</strain>
    </source>
</reference>
<dbReference type="GO" id="GO:0005829">
    <property type="term" value="C:cytosol"/>
    <property type="evidence" value="ECO:0007669"/>
    <property type="project" value="TreeGrafter"/>
</dbReference>
<dbReference type="PANTHER" id="PTHR12128:SF66">
    <property type="entry name" value="4-HYDROXY-2-OXOGLUTARATE ALDOLASE, MITOCHONDRIAL"/>
    <property type="match status" value="1"/>
</dbReference>
<feature type="binding site" evidence="4">
    <location>
        <position position="207"/>
    </location>
    <ligand>
        <name>pyruvate</name>
        <dbReference type="ChEBI" id="CHEBI:15361"/>
    </ligand>
</feature>
<dbReference type="SUPFAM" id="SSF51569">
    <property type="entry name" value="Aldolase"/>
    <property type="match status" value="1"/>
</dbReference>
<evidence type="ECO:0000256" key="2">
    <source>
        <dbReference type="ARBA" id="ARBA00023239"/>
    </source>
</evidence>
<dbReference type="PIRSF" id="PIRSF001365">
    <property type="entry name" value="DHDPS"/>
    <property type="match status" value="1"/>
</dbReference>
<dbReference type="PANTHER" id="PTHR12128">
    <property type="entry name" value="DIHYDRODIPICOLINATE SYNTHASE"/>
    <property type="match status" value="1"/>
</dbReference>
<organism evidence="5 6">
    <name type="scientific">Actinopolymorpha pittospori</name>
    <dbReference type="NCBI Taxonomy" id="648752"/>
    <lineage>
        <taxon>Bacteria</taxon>
        <taxon>Bacillati</taxon>
        <taxon>Actinomycetota</taxon>
        <taxon>Actinomycetes</taxon>
        <taxon>Propionibacteriales</taxon>
        <taxon>Actinopolymorphaceae</taxon>
        <taxon>Actinopolymorpha</taxon>
    </lineage>
</organism>
<keyword evidence="6" id="KW-1185">Reference proteome</keyword>
<protein>
    <submittedName>
        <fullName evidence="5">4-hydroxy-tetrahydrodipicolinate synthase</fullName>
        <ecNumber evidence="5">4.3.3.7</ecNumber>
    </submittedName>
</protein>
<proteinExistence type="inferred from homology"/>